<dbReference type="Pfam" id="PF04267">
    <property type="entry name" value="SoxD"/>
    <property type="match status" value="1"/>
</dbReference>
<dbReference type="GO" id="GO:0008115">
    <property type="term" value="F:sarcosine oxidase activity"/>
    <property type="evidence" value="ECO:0007669"/>
    <property type="project" value="InterPro"/>
</dbReference>
<dbReference type="InterPro" id="IPR006279">
    <property type="entry name" value="SoxD"/>
</dbReference>
<name>A0A6J7EQM6_9ZZZZ</name>
<protein>
    <submittedName>
        <fullName evidence="1">Unannotated protein</fullName>
    </submittedName>
</protein>
<gene>
    <name evidence="1" type="ORF">UFOPK3376_02122</name>
</gene>
<dbReference type="AlphaFoldDB" id="A0A6J7EQM6"/>
<organism evidence="1">
    <name type="scientific">freshwater metagenome</name>
    <dbReference type="NCBI Taxonomy" id="449393"/>
    <lineage>
        <taxon>unclassified sequences</taxon>
        <taxon>metagenomes</taxon>
        <taxon>ecological metagenomes</taxon>
    </lineage>
</organism>
<proteinExistence type="predicted"/>
<dbReference type="Gene3D" id="3.30.2270.10">
    <property type="entry name" value="Folate-binding superfamily"/>
    <property type="match status" value="1"/>
</dbReference>
<dbReference type="InterPro" id="IPR038561">
    <property type="entry name" value="SoxD_sf"/>
</dbReference>
<reference evidence="1" key="1">
    <citation type="submission" date="2020-05" db="EMBL/GenBank/DDBJ databases">
        <authorList>
            <person name="Chiriac C."/>
            <person name="Salcher M."/>
            <person name="Ghai R."/>
            <person name="Kavagutti S V."/>
        </authorList>
    </citation>
    <scope>NUCLEOTIDE SEQUENCE</scope>
</reference>
<evidence type="ECO:0000313" key="1">
    <source>
        <dbReference type="EMBL" id="CAB4885466.1"/>
    </source>
</evidence>
<accession>A0A6J7EQM6</accession>
<dbReference type="GO" id="GO:0046653">
    <property type="term" value="P:tetrahydrofolate metabolic process"/>
    <property type="evidence" value="ECO:0007669"/>
    <property type="project" value="InterPro"/>
</dbReference>
<dbReference type="EMBL" id="CAFBLP010000059">
    <property type="protein sequence ID" value="CAB4885466.1"/>
    <property type="molecule type" value="Genomic_DNA"/>
</dbReference>
<sequence>MLWLTCPNCGSRPVEEFGFGGELPTVPDRITDPHQRDVDYVWMFDNLEGLSTERWFHQAGCRRWHTVQRNTIDDTVAT</sequence>